<dbReference type="PANTHER" id="PTHR10782:SF4">
    <property type="entry name" value="TONALLI, ISOFORM E"/>
    <property type="match status" value="1"/>
</dbReference>
<dbReference type="EMBL" id="JAPFFF010000003">
    <property type="protein sequence ID" value="KAK8894323.1"/>
    <property type="molecule type" value="Genomic_DNA"/>
</dbReference>
<proteinExistence type="predicted"/>
<dbReference type="InterPro" id="IPR013083">
    <property type="entry name" value="Znf_RING/FYVE/PHD"/>
</dbReference>
<dbReference type="InterPro" id="IPR004181">
    <property type="entry name" value="Znf_MIZ"/>
</dbReference>
<evidence type="ECO:0000256" key="1">
    <source>
        <dbReference type="ARBA" id="ARBA00022723"/>
    </source>
</evidence>
<dbReference type="Proteomes" id="UP001470230">
    <property type="component" value="Unassembled WGS sequence"/>
</dbReference>
<evidence type="ECO:0000256" key="4">
    <source>
        <dbReference type="PROSITE-ProRule" id="PRU00452"/>
    </source>
</evidence>
<evidence type="ECO:0000256" key="3">
    <source>
        <dbReference type="ARBA" id="ARBA00022833"/>
    </source>
</evidence>
<protein>
    <recommendedName>
        <fullName evidence="5">SP-RING-type domain-containing protein</fullName>
    </recommendedName>
</protein>
<feature type="domain" description="SP-RING-type" evidence="5">
    <location>
        <begin position="226"/>
        <end position="307"/>
    </location>
</feature>
<keyword evidence="7" id="KW-1185">Reference proteome</keyword>
<comment type="caution">
    <text evidence="6">The sequence shown here is derived from an EMBL/GenBank/DDBJ whole genome shotgun (WGS) entry which is preliminary data.</text>
</comment>
<keyword evidence="1" id="KW-0479">Metal-binding</keyword>
<dbReference type="SUPFAM" id="SSF57850">
    <property type="entry name" value="RING/U-box"/>
    <property type="match status" value="1"/>
</dbReference>
<evidence type="ECO:0000313" key="6">
    <source>
        <dbReference type="EMBL" id="KAK8894323.1"/>
    </source>
</evidence>
<gene>
    <name evidence="6" type="ORF">M9Y10_022758</name>
</gene>
<name>A0ABR2KT70_9EUKA</name>
<dbReference type="CDD" id="cd16650">
    <property type="entry name" value="SP-RING_PIAS-like"/>
    <property type="match status" value="1"/>
</dbReference>
<dbReference type="PANTHER" id="PTHR10782">
    <property type="entry name" value="ZINC FINGER MIZ DOMAIN-CONTAINING PROTEIN"/>
    <property type="match status" value="1"/>
</dbReference>
<evidence type="ECO:0000259" key="5">
    <source>
        <dbReference type="PROSITE" id="PS51044"/>
    </source>
</evidence>
<keyword evidence="2 4" id="KW-0863">Zinc-finger</keyword>
<accession>A0ABR2KT70</accession>
<sequence>MSDTDDVIEEIHEDDVNSSKNKQNHFEGIFAFLNDDDNTQVAQEPKREIPDPYFLDFASLPESTKSALDPSQLSAFYQKSQKYHSFIFGPLAMDADSDSFRGSFLIPNDAFNVIKSGVKAVLYCIFKDTPAWPVYFSANINRHDFSLPESHFTPSSQLYYIDVTNVLYKNKNTIHISIKSNISGIYIFCIRLFFAPRDIDFYIEINNRPHLTLEDFLLIFHSDHTKEEGVESNSFLLSLICPLSLKKLTKPVRGISCKHLLCFDLIFYLRFTRECGKWKCPVCDNECPYEDLRLDQFVTDILNTVPQNCESVEVDEKGNFKPVHFATDSGDDLDDDD</sequence>
<dbReference type="Gene3D" id="3.30.40.10">
    <property type="entry name" value="Zinc/RING finger domain, C3HC4 (zinc finger)"/>
    <property type="match status" value="1"/>
</dbReference>
<dbReference type="Pfam" id="PF02891">
    <property type="entry name" value="zf-MIZ"/>
    <property type="match status" value="1"/>
</dbReference>
<dbReference type="PROSITE" id="PS51044">
    <property type="entry name" value="ZF_SP_RING"/>
    <property type="match status" value="1"/>
</dbReference>
<organism evidence="6 7">
    <name type="scientific">Tritrichomonas musculus</name>
    <dbReference type="NCBI Taxonomy" id="1915356"/>
    <lineage>
        <taxon>Eukaryota</taxon>
        <taxon>Metamonada</taxon>
        <taxon>Parabasalia</taxon>
        <taxon>Tritrichomonadida</taxon>
        <taxon>Tritrichomonadidae</taxon>
        <taxon>Tritrichomonas</taxon>
    </lineage>
</organism>
<evidence type="ECO:0000313" key="7">
    <source>
        <dbReference type="Proteomes" id="UP001470230"/>
    </source>
</evidence>
<keyword evidence="3" id="KW-0862">Zinc</keyword>
<evidence type="ECO:0000256" key="2">
    <source>
        <dbReference type="ARBA" id="ARBA00022771"/>
    </source>
</evidence>
<reference evidence="6 7" key="1">
    <citation type="submission" date="2024-04" db="EMBL/GenBank/DDBJ databases">
        <title>Tritrichomonas musculus Genome.</title>
        <authorList>
            <person name="Alves-Ferreira E."/>
            <person name="Grigg M."/>
            <person name="Lorenzi H."/>
            <person name="Galac M."/>
        </authorList>
    </citation>
    <scope>NUCLEOTIDE SEQUENCE [LARGE SCALE GENOMIC DNA]</scope>
    <source>
        <strain evidence="6 7">EAF2021</strain>
    </source>
</reference>